<keyword evidence="7 12" id="KW-0547">Nucleotide-binding</keyword>
<dbReference type="GO" id="GO:0005524">
    <property type="term" value="F:ATP binding"/>
    <property type="evidence" value="ECO:0007669"/>
    <property type="project" value="UniProtKB-KW"/>
</dbReference>
<dbReference type="SUPFAM" id="SSF51621">
    <property type="entry name" value="Phosphoenolpyruvate/pyruvate domain"/>
    <property type="match status" value="1"/>
</dbReference>
<dbReference type="PROSITE" id="PS00370">
    <property type="entry name" value="PEP_ENZYMES_PHOS_SITE"/>
    <property type="match status" value="1"/>
</dbReference>
<comment type="catalytic activity">
    <reaction evidence="11 12">
        <text>pyruvate + ATP + H2O = phosphoenolpyruvate + AMP + phosphate + 2 H(+)</text>
        <dbReference type="Rhea" id="RHEA:11364"/>
        <dbReference type="ChEBI" id="CHEBI:15361"/>
        <dbReference type="ChEBI" id="CHEBI:15377"/>
        <dbReference type="ChEBI" id="CHEBI:15378"/>
        <dbReference type="ChEBI" id="CHEBI:30616"/>
        <dbReference type="ChEBI" id="CHEBI:43474"/>
        <dbReference type="ChEBI" id="CHEBI:58702"/>
        <dbReference type="ChEBI" id="CHEBI:456215"/>
        <dbReference type="EC" id="2.7.9.2"/>
    </reaction>
</comment>
<dbReference type="SUPFAM" id="SSF56059">
    <property type="entry name" value="Glutathione synthetase ATP-binding domain-like"/>
    <property type="match status" value="1"/>
</dbReference>
<dbReference type="GO" id="GO:0008986">
    <property type="term" value="F:pyruvate, water dikinase activity"/>
    <property type="evidence" value="ECO:0007669"/>
    <property type="project" value="UniProtKB-EC"/>
</dbReference>
<dbReference type="AlphaFoldDB" id="A0A8T4LCX6"/>
<dbReference type="SUPFAM" id="SSF52009">
    <property type="entry name" value="Phosphohistidine domain"/>
    <property type="match status" value="1"/>
</dbReference>
<evidence type="ECO:0000256" key="8">
    <source>
        <dbReference type="ARBA" id="ARBA00022777"/>
    </source>
</evidence>
<dbReference type="InterPro" id="IPR013815">
    <property type="entry name" value="ATP_grasp_subdomain_1"/>
</dbReference>
<dbReference type="InterPro" id="IPR040442">
    <property type="entry name" value="Pyrv_kinase-like_dom_sf"/>
</dbReference>
<gene>
    <name evidence="16" type="primary">ppsA</name>
    <name evidence="16" type="ORF">J4203_06335</name>
</gene>
<keyword evidence="10 12" id="KW-0460">Magnesium</keyword>
<dbReference type="Pfam" id="PF00391">
    <property type="entry name" value="PEP-utilizers"/>
    <property type="match status" value="1"/>
</dbReference>
<keyword evidence="5 12" id="KW-0808">Transferase</keyword>
<organism evidence="16 17">
    <name type="scientific">Candidatus Iainarchaeum sp</name>
    <dbReference type="NCBI Taxonomy" id="3101447"/>
    <lineage>
        <taxon>Archaea</taxon>
        <taxon>Candidatus Iainarchaeota</taxon>
        <taxon>Candidatus Iainarchaeia</taxon>
        <taxon>Candidatus Iainarchaeales</taxon>
        <taxon>Candidatus Iainarchaeaceae</taxon>
        <taxon>Candidatus Iainarchaeum</taxon>
    </lineage>
</organism>
<dbReference type="FunFam" id="3.30.1490.20:FF:000010">
    <property type="entry name" value="Phosphoenolpyruvate synthase"/>
    <property type="match status" value="1"/>
</dbReference>
<evidence type="ECO:0000259" key="14">
    <source>
        <dbReference type="Pfam" id="PF01326"/>
    </source>
</evidence>
<evidence type="ECO:0000256" key="11">
    <source>
        <dbReference type="ARBA" id="ARBA00047700"/>
    </source>
</evidence>
<evidence type="ECO:0000256" key="10">
    <source>
        <dbReference type="ARBA" id="ARBA00022842"/>
    </source>
</evidence>
<accession>A0A8T4LCX6</accession>
<dbReference type="Gene3D" id="3.50.30.10">
    <property type="entry name" value="Phosphohistidine domain"/>
    <property type="match status" value="1"/>
</dbReference>
<comment type="caution">
    <text evidence="16">The sequence shown here is derived from an EMBL/GenBank/DDBJ whole genome shotgun (WGS) entry which is preliminary data.</text>
</comment>
<feature type="domain" description="Pyruvate phosphate dikinase AMP/ATP-binding" evidence="14">
    <location>
        <begin position="16"/>
        <end position="331"/>
    </location>
</feature>
<evidence type="ECO:0000259" key="13">
    <source>
        <dbReference type="Pfam" id="PF00391"/>
    </source>
</evidence>
<evidence type="ECO:0000256" key="3">
    <source>
        <dbReference type="ARBA" id="ARBA00004742"/>
    </source>
</evidence>
<dbReference type="InterPro" id="IPR036637">
    <property type="entry name" value="Phosphohistidine_dom_sf"/>
</dbReference>
<evidence type="ECO:0000256" key="6">
    <source>
        <dbReference type="ARBA" id="ARBA00022723"/>
    </source>
</evidence>
<name>A0A8T4LCX6_9ARCH</name>
<dbReference type="InterPro" id="IPR006319">
    <property type="entry name" value="PEP_synth"/>
</dbReference>
<dbReference type="InterPro" id="IPR002192">
    <property type="entry name" value="PPDK_AMP/ATP-bd"/>
</dbReference>
<dbReference type="InterPro" id="IPR018274">
    <property type="entry name" value="PEP_util_AS"/>
</dbReference>
<keyword evidence="6 12" id="KW-0479">Metal-binding</keyword>
<dbReference type="InterPro" id="IPR000121">
    <property type="entry name" value="PEP_util_C"/>
</dbReference>
<protein>
    <recommendedName>
        <fullName evidence="12">Phosphoenolpyruvate synthase</fullName>
        <shortName evidence="12">PEP synthase</shortName>
        <ecNumber evidence="12">2.7.9.2</ecNumber>
    </recommendedName>
    <alternativeName>
        <fullName evidence="12">Pyruvate, water dikinase</fullName>
    </alternativeName>
</protein>
<dbReference type="Gene3D" id="3.30.1490.20">
    <property type="entry name" value="ATP-grasp fold, A domain"/>
    <property type="match status" value="1"/>
</dbReference>
<evidence type="ECO:0000256" key="9">
    <source>
        <dbReference type="ARBA" id="ARBA00022840"/>
    </source>
</evidence>
<dbReference type="Gene3D" id="3.30.470.20">
    <property type="entry name" value="ATP-grasp fold, B domain"/>
    <property type="match status" value="1"/>
</dbReference>
<feature type="domain" description="PEP-utilising enzyme mobile" evidence="13">
    <location>
        <begin position="369"/>
        <end position="439"/>
    </location>
</feature>
<reference evidence="16" key="1">
    <citation type="submission" date="2021-03" db="EMBL/GenBank/DDBJ databases">
        <authorList>
            <person name="Jaffe A."/>
        </authorList>
    </citation>
    <scope>NUCLEOTIDE SEQUENCE</scope>
    <source>
        <strain evidence="16">RIFCSPLOWO2_01_FULL_58_19</strain>
    </source>
</reference>
<comment type="similarity">
    <text evidence="4 12">Belongs to the PEP-utilizing enzyme family.</text>
</comment>
<dbReference type="Gene3D" id="3.20.20.60">
    <property type="entry name" value="Phosphoenolpyruvate-binding domains"/>
    <property type="match status" value="1"/>
</dbReference>
<dbReference type="EMBL" id="JAGVWE010000005">
    <property type="protein sequence ID" value="MBS3063459.1"/>
    <property type="molecule type" value="Genomic_DNA"/>
</dbReference>
<evidence type="ECO:0000256" key="2">
    <source>
        <dbReference type="ARBA" id="ARBA00002988"/>
    </source>
</evidence>
<dbReference type="Pfam" id="PF01326">
    <property type="entry name" value="PPDK_N"/>
    <property type="match status" value="1"/>
</dbReference>
<keyword evidence="9 12" id="KW-0067">ATP-binding</keyword>
<evidence type="ECO:0000256" key="5">
    <source>
        <dbReference type="ARBA" id="ARBA00022679"/>
    </source>
</evidence>
<dbReference type="PIRSF" id="PIRSF000854">
    <property type="entry name" value="PEP_synthase"/>
    <property type="match status" value="1"/>
</dbReference>
<evidence type="ECO:0000256" key="12">
    <source>
        <dbReference type="PIRNR" id="PIRNR000854"/>
    </source>
</evidence>
<dbReference type="NCBIfam" id="NF005057">
    <property type="entry name" value="PRK06464.1"/>
    <property type="match status" value="1"/>
</dbReference>
<proteinExistence type="inferred from homology"/>
<feature type="domain" description="PEP-utilising enzyme C-terminal" evidence="15">
    <location>
        <begin position="492"/>
        <end position="777"/>
    </location>
</feature>
<keyword evidence="8 12" id="KW-0418">Kinase</keyword>
<reference evidence="16" key="2">
    <citation type="submission" date="2021-05" db="EMBL/GenBank/DDBJ databases">
        <title>Protein family content uncovers lineage relationships and bacterial pathway maintenance mechanisms in DPANN archaea.</title>
        <authorList>
            <person name="Castelle C.J."/>
            <person name="Meheust R."/>
            <person name="Jaffe A.L."/>
            <person name="Seitz K."/>
            <person name="Gong X."/>
            <person name="Baker B.J."/>
            <person name="Banfield J.F."/>
        </authorList>
    </citation>
    <scope>NUCLEOTIDE SEQUENCE</scope>
    <source>
        <strain evidence="16">RIFCSPLOWO2_01_FULL_58_19</strain>
    </source>
</reference>
<comment type="pathway">
    <text evidence="3 12">Carbohydrate biosynthesis; gluconeogenesis.</text>
</comment>
<evidence type="ECO:0000313" key="17">
    <source>
        <dbReference type="Proteomes" id="UP000678237"/>
    </source>
</evidence>
<evidence type="ECO:0000256" key="1">
    <source>
        <dbReference type="ARBA" id="ARBA00001946"/>
    </source>
</evidence>
<comment type="function">
    <text evidence="2 12">Catalyzes the phosphorylation of pyruvate to phosphoenolpyruvate.</text>
</comment>
<evidence type="ECO:0000259" key="15">
    <source>
        <dbReference type="Pfam" id="PF02896"/>
    </source>
</evidence>
<dbReference type="PANTHER" id="PTHR43030">
    <property type="entry name" value="PHOSPHOENOLPYRUVATE SYNTHASE"/>
    <property type="match status" value="1"/>
</dbReference>
<evidence type="ECO:0000256" key="4">
    <source>
        <dbReference type="ARBA" id="ARBA00007837"/>
    </source>
</evidence>
<sequence>MKFIVWFDDVGKDDIPTVGGKGANLGEMANNRFPIPNGFIVTTQAYYHFLERTGIKQKILALLEPLDVDDTAALEAVTEQVRELILSARMPEEIGVEIQKAYQRIEQKKVGWGNLSSSEQPYVAVRSSATAEDLPEASFAGQQETYLNVIGRPEVVKAVQNCWASLFTPRAVFYRKKQGFGTERVGIAVVVQKMVNSEASGVMFTADPGGDLDKIVVEAAFGLGEVVVGGTLKPDNYVVDKESLQIVHKELAKQDWMLARASKGNKQVNLKPELREKQKISDKLILEVARLGLKLEQHYGKPQDVEFAVEGGKMFLVQTRAITTLHKLKEKVEVAGDVQPLLKGLAASPGVVSGVVSVVPDVKDIAKVQPGHVLVTVMTNPSWVPIMKKCAAIVTDEGGRTSHAAIVSRELQIPCVVGSEQATRVLKDGMTITVDGFKGLVYAGTPPLKKAASQENAAVEVVSDAEVPVLEKALRLPGQVTDVLRKQAVLNALRSRAIKVKVNVALPEAAENAEKTGADGVGLLRAEHMITASGEHPAEFLRRGEAKKLVEVVREDIRKVASHFKGKPVWYRTFDARTDEFRELAGGEKEPHEENPMIGWHGIRRDLDEPELFKAQLRAIFQLRKEGYTNIGVMLPFVISVDEVRKAKALMVECGFDLNDPFFEFGVMVETPAACWVIDELLAEKIRFISFGTNDLTQLTLGIDRNNERIQKQFSEMHPAVLREIEHVIAACKKAGVKTSICGQAASNPEMVKTLIGYGIDSVSANIDAVETIRALTLSLAKEQALGQR</sequence>
<dbReference type="InterPro" id="IPR015813">
    <property type="entry name" value="Pyrv/PenolPyrv_kinase-like_dom"/>
</dbReference>
<dbReference type="NCBIfam" id="TIGR01418">
    <property type="entry name" value="PEP_synth"/>
    <property type="match status" value="1"/>
</dbReference>
<dbReference type="InterPro" id="IPR008279">
    <property type="entry name" value="PEP-util_enz_mobile_dom"/>
</dbReference>
<dbReference type="PANTHER" id="PTHR43030:SF1">
    <property type="entry name" value="PHOSPHOENOLPYRUVATE SYNTHASE"/>
    <property type="match status" value="1"/>
</dbReference>
<evidence type="ECO:0000313" key="16">
    <source>
        <dbReference type="EMBL" id="MBS3063459.1"/>
    </source>
</evidence>
<dbReference type="EC" id="2.7.9.2" evidence="12"/>
<evidence type="ECO:0000256" key="7">
    <source>
        <dbReference type="ARBA" id="ARBA00022741"/>
    </source>
</evidence>
<dbReference type="Proteomes" id="UP000678237">
    <property type="component" value="Unassembled WGS sequence"/>
</dbReference>
<dbReference type="GO" id="GO:0046872">
    <property type="term" value="F:metal ion binding"/>
    <property type="evidence" value="ECO:0007669"/>
    <property type="project" value="UniProtKB-KW"/>
</dbReference>
<dbReference type="PRINTS" id="PR01736">
    <property type="entry name" value="PHPHTRNFRASE"/>
</dbReference>
<dbReference type="Pfam" id="PF02896">
    <property type="entry name" value="PEP-utilizers_C"/>
    <property type="match status" value="1"/>
</dbReference>
<comment type="cofactor">
    <cofactor evidence="1 12">
        <name>Mg(2+)</name>
        <dbReference type="ChEBI" id="CHEBI:18420"/>
    </cofactor>
</comment>